<comment type="caution">
    <text evidence="2">The sequence shown here is derived from an EMBL/GenBank/DDBJ whole genome shotgun (WGS) entry which is preliminary data.</text>
</comment>
<dbReference type="InterPro" id="IPR010178">
    <property type="entry name" value="Lit"/>
</dbReference>
<accession>A0ABR6TIU9</accession>
<evidence type="ECO:0000256" key="1">
    <source>
        <dbReference type="SAM" id="Phobius"/>
    </source>
</evidence>
<name>A0ABR6TIU9_9FIRM</name>
<reference evidence="2 3" key="1">
    <citation type="submission" date="2020-05" db="EMBL/GenBank/DDBJ databases">
        <title>Draft genome of xy-202 and genomic insight in genome of the genus Peptostreptococcus.</title>
        <authorList>
            <person name="Zhang Z."/>
        </authorList>
    </citation>
    <scope>NUCLEOTIDE SEQUENCE [LARGE SCALE GENOMIC DNA]</scope>
    <source>
        <strain evidence="2 3">DSM 27025</strain>
    </source>
</reference>
<feature type="transmembrane region" description="Helical" evidence="1">
    <location>
        <begin position="136"/>
        <end position="153"/>
    </location>
</feature>
<gene>
    <name evidence="2" type="ORF">HLB29_01315</name>
</gene>
<dbReference type="NCBIfam" id="TIGR01906">
    <property type="entry name" value="integ_TIGR01906"/>
    <property type="match status" value="1"/>
</dbReference>
<feature type="transmembrane region" description="Helical" evidence="1">
    <location>
        <begin position="189"/>
        <end position="215"/>
    </location>
</feature>
<organism evidence="2 3">
    <name type="scientific">Peptostreptococcus canis</name>
    <dbReference type="NCBI Taxonomy" id="1159213"/>
    <lineage>
        <taxon>Bacteria</taxon>
        <taxon>Bacillati</taxon>
        <taxon>Bacillota</taxon>
        <taxon>Clostridia</taxon>
        <taxon>Peptostreptococcales</taxon>
        <taxon>Peptostreptococcaceae</taxon>
        <taxon>Peptostreptococcus</taxon>
    </lineage>
</organism>
<dbReference type="Pfam" id="PF07314">
    <property type="entry name" value="Lit"/>
    <property type="match status" value="1"/>
</dbReference>
<keyword evidence="3" id="KW-1185">Reference proteome</keyword>
<keyword evidence="1" id="KW-0472">Membrane</keyword>
<keyword evidence="1" id="KW-1133">Transmembrane helix</keyword>
<protein>
    <submittedName>
        <fullName evidence="2">TIGR01906 family membrane protein</fullName>
    </submittedName>
</protein>
<feature type="transmembrane region" description="Helical" evidence="1">
    <location>
        <begin position="102"/>
        <end position="124"/>
    </location>
</feature>
<dbReference type="Proteomes" id="UP000713904">
    <property type="component" value="Unassembled WGS sequence"/>
</dbReference>
<proteinExistence type="predicted"/>
<evidence type="ECO:0000313" key="3">
    <source>
        <dbReference type="Proteomes" id="UP000713904"/>
    </source>
</evidence>
<dbReference type="EMBL" id="JABGBW010000001">
    <property type="protein sequence ID" value="MBC2575322.1"/>
    <property type="molecule type" value="Genomic_DNA"/>
</dbReference>
<evidence type="ECO:0000313" key="2">
    <source>
        <dbReference type="EMBL" id="MBC2575322.1"/>
    </source>
</evidence>
<dbReference type="RefSeq" id="WP_185623355.1">
    <property type="nucleotide sequence ID" value="NZ_JABGBW010000001.1"/>
</dbReference>
<keyword evidence="1" id="KW-0812">Transmembrane</keyword>
<feature type="transmembrane region" description="Helical" evidence="1">
    <location>
        <begin position="12"/>
        <end position="38"/>
    </location>
</feature>
<sequence length="224" mass="26731">MKTNINNISKKYFSMAFFMKNTISIFLVILTILFTFSFKHLYYFDIDFLNIDLYSNFSKEILIRNYNYIIDFTMSFKDSTFDIPDFPSSLYGKLHFIEVRNIIQILIKLSFVLLITSVIGAVSCYKKKYYKIFREVSIQIIVFPIVLLLPFLINFSKSFEIFHKILFRNDYWLFDNNTDPVIDILPEKYFFHVGILILVILCLLSVASYIIYYIFLHKNSNKKI</sequence>